<sequence>MLTLLVTGIAGAPELLLVALIGLVIMAVSVVYLLWSGSAHLDLHEHGVAVGRSFLGGAPRAMRFAEIDPSTIRVFTGAHTLLPIWQVRFRRSSSAHLFLFPRADRAVTFLGPDQGSALSGMQRPVAPGHGIVVFGSQQAEEIAHQLRTGLERAGCPPHLARWSAGFGVHELPGNGFTAAQQVPGMLPARLGGTAR</sequence>
<comment type="caution">
    <text evidence="2">The sequence shown here is derived from an EMBL/GenBank/DDBJ whole genome shotgun (WGS) entry which is preliminary data.</text>
</comment>
<dbReference type="EMBL" id="DYWO01000439">
    <property type="protein sequence ID" value="HJF51019.1"/>
    <property type="molecule type" value="Genomic_DNA"/>
</dbReference>
<keyword evidence="1" id="KW-0812">Transmembrane</keyword>
<dbReference type="AlphaFoldDB" id="A0A921GRN6"/>
<evidence type="ECO:0000313" key="3">
    <source>
        <dbReference type="Proteomes" id="UP000775129"/>
    </source>
</evidence>
<evidence type="ECO:0000256" key="1">
    <source>
        <dbReference type="SAM" id="Phobius"/>
    </source>
</evidence>
<protein>
    <submittedName>
        <fullName evidence="2">Uncharacterized protein</fullName>
    </submittedName>
</protein>
<accession>A0A921GRN6</accession>
<evidence type="ECO:0000313" key="2">
    <source>
        <dbReference type="EMBL" id="HJF51019.1"/>
    </source>
</evidence>
<reference evidence="2" key="2">
    <citation type="submission" date="2021-09" db="EMBL/GenBank/DDBJ databases">
        <authorList>
            <person name="Gilroy R."/>
        </authorList>
    </citation>
    <scope>NUCLEOTIDE SEQUENCE</scope>
    <source>
        <strain evidence="2">1647</strain>
    </source>
</reference>
<feature type="transmembrane region" description="Helical" evidence="1">
    <location>
        <begin position="15"/>
        <end position="35"/>
    </location>
</feature>
<name>A0A921GRN6_9MICO</name>
<gene>
    <name evidence="2" type="ORF">K8W24_14730</name>
</gene>
<reference evidence="2" key="1">
    <citation type="journal article" date="2021" name="PeerJ">
        <title>Extensive microbial diversity within the chicken gut microbiome revealed by metagenomics and culture.</title>
        <authorList>
            <person name="Gilroy R."/>
            <person name="Ravi A."/>
            <person name="Getino M."/>
            <person name="Pursley I."/>
            <person name="Horton D.L."/>
            <person name="Alikhan N.F."/>
            <person name="Baker D."/>
            <person name="Gharbi K."/>
            <person name="Hall N."/>
            <person name="Watson M."/>
            <person name="Adriaenssens E.M."/>
            <person name="Foster-Nyarko E."/>
            <person name="Jarju S."/>
            <person name="Secka A."/>
            <person name="Antonio M."/>
            <person name="Oren A."/>
            <person name="Chaudhuri R.R."/>
            <person name="La Ragione R."/>
            <person name="Hildebrand F."/>
            <person name="Pallen M.J."/>
        </authorList>
    </citation>
    <scope>NUCLEOTIDE SEQUENCE</scope>
    <source>
        <strain evidence="2">1647</strain>
    </source>
</reference>
<keyword evidence="1" id="KW-0472">Membrane</keyword>
<keyword evidence="1" id="KW-1133">Transmembrane helix</keyword>
<organism evidence="2 3">
    <name type="scientific">Brachybacterium paraconglomeratum</name>
    <dbReference type="NCBI Taxonomy" id="173362"/>
    <lineage>
        <taxon>Bacteria</taxon>
        <taxon>Bacillati</taxon>
        <taxon>Actinomycetota</taxon>
        <taxon>Actinomycetes</taxon>
        <taxon>Micrococcales</taxon>
        <taxon>Dermabacteraceae</taxon>
        <taxon>Brachybacterium</taxon>
    </lineage>
</organism>
<proteinExistence type="predicted"/>
<dbReference type="Proteomes" id="UP000775129">
    <property type="component" value="Unassembled WGS sequence"/>
</dbReference>